<evidence type="ECO:0000256" key="3">
    <source>
        <dbReference type="ARBA" id="ARBA00023274"/>
    </source>
</evidence>
<dbReference type="InterPro" id="IPR026569">
    <property type="entry name" value="Ribosomal_bL28"/>
</dbReference>
<evidence type="ECO:0000256" key="1">
    <source>
        <dbReference type="ARBA" id="ARBA00008760"/>
    </source>
</evidence>
<reference evidence="5 6" key="1">
    <citation type="submission" date="2020-01" db="EMBL/GenBank/DDBJ databases">
        <authorList>
            <person name="Gupta K D."/>
        </authorList>
    </citation>
    <scope>NUCLEOTIDE SEQUENCE [LARGE SCALE GENOMIC DNA]</scope>
</reference>
<evidence type="ECO:0000256" key="2">
    <source>
        <dbReference type="ARBA" id="ARBA00022980"/>
    </source>
</evidence>
<keyword evidence="2" id="KW-0689">Ribosomal protein</keyword>
<keyword evidence="6" id="KW-1185">Reference proteome</keyword>
<gene>
    <name evidence="5" type="ORF">AAE3_LOCUS5581</name>
</gene>
<evidence type="ECO:0000313" key="6">
    <source>
        <dbReference type="Proteomes" id="UP000467700"/>
    </source>
</evidence>
<dbReference type="PANTHER" id="PTHR13528">
    <property type="entry name" value="39S RIBOSOMAL PROTEIN L28, MITOCHONDRIAL"/>
    <property type="match status" value="1"/>
</dbReference>
<accession>A0A8S0WQZ9</accession>
<dbReference type="GO" id="GO:0003735">
    <property type="term" value="F:structural constituent of ribosome"/>
    <property type="evidence" value="ECO:0007669"/>
    <property type="project" value="InterPro"/>
</dbReference>
<dbReference type="AlphaFoldDB" id="A0A8S0WQZ9"/>
<comment type="caution">
    <text evidence="5">The sequence shown here is derived from an EMBL/GenBank/DDBJ whole genome shotgun (WGS) entry which is preliminary data.</text>
</comment>
<dbReference type="Proteomes" id="UP000467700">
    <property type="component" value="Unassembled WGS sequence"/>
</dbReference>
<dbReference type="InterPro" id="IPR034704">
    <property type="entry name" value="Ribosomal_bL28/bL31-like_sf"/>
</dbReference>
<dbReference type="InterPro" id="IPR037147">
    <property type="entry name" value="Ribosomal_bL28_sf"/>
</dbReference>
<evidence type="ECO:0000313" key="5">
    <source>
        <dbReference type="EMBL" id="CAA7263292.1"/>
    </source>
</evidence>
<dbReference type="Pfam" id="PF00830">
    <property type="entry name" value="Ribosomal_L28"/>
    <property type="match status" value="1"/>
</dbReference>
<name>A0A8S0WQZ9_CYCAE</name>
<sequence>MSSSKILPRLVSQPFKRSQFGLFQGKMKQAGNNVPFSKHKTRRTWLPNVQRKRVPSEILGGNVRVKLTTRALKTIHKKGGLDNYLKTTAPELLGLGGMKLRTQMREAELVQQGRKVKQYTVPTISRFDSIRKASPGPSPLTLQTARLARLMAAASLNDGGSGLEPASVEDTIAYLEKTSSQ</sequence>
<dbReference type="HAMAP" id="MF_00373">
    <property type="entry name" value="Ribosomal_bL28"/>
    <property type="match status" value="1"/>
</dbReference>
<dbReference type="SUPFAM" id="SSF143800">
    <property type="entry name" value="L28p-like"/>
    <property type="match status" value="1"/>
</dbReference>
<comment type="similarity">
    <text evidence="1">Belongs to the bacterial ribosomal protein bL28 family.</text>
</comment>
<dbReference type="OrthoDB" id="361870at2759"/>
<protein>
    <recommendedName>
        <fullName evidence="4">Large ribosomal subunit protein bL28m</fullName>
    </recommendedName>
</protein>
<organism evidence="5 6">
    <name type="scientific">Cyclocybe aegerita</name>
    <name type="common">Black poplar mushroom</name>
    <name type="synonym">Agrocybe aegerita</name>
    <dbReference type="NCBI Taxonomy" id="1973307"/>
    <lineage>
        <taxon>Eukaryota</taxon>
        <taxon>Fungi</taxon>
        <taxon>Dikarya</taxon>
        <taxon>Basidiomycota</taxon>
        <taxon>Agaricomycotina</taxon>
        <taxon>Agaricomycetes</taxon>
        <taxon>Agaricomycetidae</taxon>
        <taxon>Agaricales</taxon>
        <taxon>Agaricineae</taxon>
        <taxon>Bolbitiaceae</taxon>
        <taxon>Cyclocybe</taxon>
    </lineage>
</organism>
<dbReference type="EMBL" id="CACVBS010000039">
    <property type="protein sequence ID" value="CAA7263292.1"/>
    <property type="molecule type" value="Genomic_DNA"/>
</dbReference>
<dbReference type="PANTHER" id="PTHR13528:SF2">
    <property type="entry name" value="LARGE RIBOSOMAL SUBUNIT PROTEIN BL28M"/>
    <property type="match status" value="1"/>
</dbReference>
<dbReference type="FunFam" id="2.30.170.40:FF:000003">
    <property type="entry name" value="54S ribosomal protein L24"/>
    <property type="match status" value="1"/>
</dbReference>
<dbReference type="GO" id="GO:0005762">
    <property type="term" value="C:mitochondrial large ribosomal subunit"/>
    <property type="evidence" value="ECO:0007669"/>
    <property type="project" value="TreeGrafter"/>
</dbReference>
<keyword evidence="3" id="KW-0687">Ribonucleoprotein</keyword>
<evidence type="ECO:0000256" key="4">
    <source>
        <dbReference type="ARBA" id="ARBA00035269"/>
    </source>
</evidence>
<proteinExistence type="inferred from homology"/>
<dbReference type="Gene3D" id="2.30.170.40">
    <property type="entry name" value="Ribosomal protein L28/L24"/>
    <property type="match status" value="1"/>
</dbReference>